<protein>
    <recommendedName>
        <fullName evidence="5">MYND-type domain-containing protein</fullName>
    </recommendedName>
</protein>
<dbReference type="PANTHER" id="PTHR10237">
    <property type="entry name" value="DEFORMED EPIDERMAL AUTOREGULATORY FACTOR 1 HOMOLOG SUPPRESSIN"/>
    <property type="match status" value="1"/>
</dbReference>
<evidence type="ECO:0000256" key="3">
    <source>
        <dbReference type="ARBA" id="ARBA00022833"/>
    </source>
</evidence>
<dbReference type="PROSITE" id="PS01360">
    <property type="entry name" value="ZF_MYND_1"/>
    <property type="match status" value="1"/>
</dbReference>
<accession>A0A1L9SNN5</accession>
<feature type="domain" description="MYND-type" evidence="5">
    <location>
        <begin position="1183"/>
        <end position="1225"/>
    </location>
</feature>
<name>A0A1L9SNN5_9EURO</name>
<keyword evidence="3" id="KW-0862">Zinc</keyword>
<dbReference type="AlphaFoldDB" id="A0A1L9SNN5"/>
<keyword evidence="7" id="KW-1185">Reference proteome</keyword>
<proteinExistence type="predicted"/>
<dbReference type="Gene3D" id="6.10.140.2220">
    <property type="match status" value="1"/>
</dbReference>
<gene>
    <name evidence="6" type="ORF">ASPZODRAFT_62802</name>
</gene>
<dbReference type="GO" id="GO:0008270">
    <property type="term" value="F:zinc ion binding"/>
    <property type="evidence" value="ECO:0007669"/>
    <property type="project" value="UniProtKB-KW"/>
</dbReference>
<dbReference type="GO" id="GO:0005634">
    <property type="term" value="C:nucleus"/>
    <property type="evidence" value="ECO:0007669"/>
    <property type="project" value="TreeGrafter"/>
</dbReference>
<evidence type="ECO:0000259" key="5">
    <source>
        <dbReference type="PROSITE" id="PS50865"/>
    </source>
</evidence>
<dbReference type="InterPro" id="IPR027974">
    <property type="entry name" value="DUF4470"/>
</dbReference>
<dbReference type="OrthoDB" id="432970at2759"/>
<dbReference type="EMBL" id="KV878339">
    <property type="protein sequence ID" value="OJJ48721.1"/>
    <property type="molecule type" value="Genomic_DNA"/>
</dbReference>
<dbReference type="SUPFAM" id="SSF144232">
    <property type="entry name" value="HIT/MYND zinc finger-like"/>
    <property type="match status" value="1"/>
</dbReference>
<dbReference type="RefSeq" id="XP_022583231.1">
    <property type="nucleotide sequence ID" value="XM_022729105.1"/>
</dbReference>
<dbReference type="Pfam" id="PF14737">
    <property type="entry name" value="DUF4470"/>
    <property type="match status" value="1"/>
</dbReference>
<sequence length="1231" mass="137181">MAAPTRIETLRFLFPVGSTPAVCLTQSLPPDQDAALLLLGCGDVRNILYTSYADSGNDRKLDITCCDIEVEIIARNILFYTLLVDDTERKNTDKIWNLYYHFSIDSDSLHLLRDQADQLQKLASTIEEWNDGKYGHLLRFCDTNTFSKVVGLWKFYSLQPSHGEAFEEQQARLERGIQKARKIKETVVGNSFIFSGIRSAAPCASHALQDLPQSHKIYWDNGTATPGLAQSTESQQINPMFGTLDDNLVIHYGADPRLGFHLATTYAPLVKHSPLAPNGAGSEEQVDSFPGVQAQFNAYTQAFQSFAGRLTIRFVNSDALALCHTLQHVREHGKSKNARWYCSPYSYTPLFLDSNDYSPQGSKSEAPLSFDIIDTSNLMDYVGCLNFLAAASPLLNPSPSSTLFTETLGLQEKSVEMSARKLLYDDLLTIALFFGLIPLQCWTGVSTTSIFDEELANSLHLLQETTSCQSRYVFQWKSLDFTSRRLVSFDPIELASLLYRVYVSLFDDARLEQVWKMKADDILRLSYATYTRTSFAAIIGLIRREKLVEWETFMPELYRLILNDSTLHAGSHYLQDLGVQLHLQGLYNVPTLELSPQELDEIQANPQLGQWTSVPAVVCLTMVIPRERFAEVFGSHMLGGSSSLAVQIRLQSAQQMIQNYFPALQLSFGRLKTTGIRYAESFAVEVEEDPRQWDAAAPLIASVMVPSWEVFSGAGLSKEVVFALKETPVSMAKFSGKLGKPLEITKSTLAGDDVFITKHQPNMHGDISSFGMFAVASPMHPAELSNKSPSDVSSRIHIALASEEMKFTSITTHLDIAPGPLQDRLRAGGAIHVSLVSPFEIAFAFDSDTPIQNVRLPVPVRTTGSKTKVSRKSSYIELTAPVVSQTLLASRPDSFFSMSLHQGVPVIGSTHYVSLDRLPIIAVNNQAGAKLLWFIPHLSSMFSAQERTERGRLLHQSRADTAIRVNFKDSLFSMFLQFTEDQNGVRQSIFAVKGATTSSVEILIFVADLRLDISNQTVVLDAAAIPMYDELKPQLKFLLSTLGTLGVVAIVVDDKELLAWKHALPVFTERCRDWEHIPSCSYAVSGKVPVSVEEGKEVLCACGRGKFPDGYGIPQTGAWGLAMPHATRMAIPLCFPVPFIDRPFSLRDLKTEQGGTEESLARRLEIELRQRIEEEEKKREGSCRRCGQKESERGTTLFRCGACKRAEYCSKDCQKKDWTAHKAQCKFFQQG</sequence>
<dbReference type="Proteomes" id="UP000184188">
    <property type="component" value="Unassembled WGS sequence"/>
</dbReference>
<evidence type="ECO:0000313" key="7">
    <source>
        <dbReference type="Proteomes" id="UP000184188"/>
    </source>
</evidence>
<evidence type="ECO:0000256" key="1">
    <source>
        <dbReference type="ARBA" id="ARBA00022723"/>
    </source>
</evidence>
<keyword evidence="1" id="KW-0479">Metal-binding</keyword>
<dbReference type="PROSITE" id="PS50865">
    <property type="entry name" value="ZF_MYND_2"/>
    <property type="match status" value="1"/>
</dbReference>
<evidence type="ECO:0000256" key="4">
    <source>
        <dbReference type="PROSITE-ProRule" id="PRU00134"/>
    </source>
</evidence>
<keyword evidence="2 4" id="KW-0863">Zinc-finger</keyword>
<dbReference type="Pfam" id="PF01753">
    <property type="entry name" value="zf-MYND"/>
    <property type="match status" value="1"/>
</dbReference>
<dbReference type="STRING" id="1073090.A0A1L9SNN5"/>
<dbReference type="GO" id="GO:0000981">
    <property type="term" value="F:DNA-binding transcription factor activity, RNA polymerase II-specific"/>
    <property type="evidence" value="ECO:0007669"/>
    <property type="project" value="TreeGrafter"/>
</dbReference>
<evidence type="ECO:0000313" key="6">
    <source>
        <dbReference type="EMBL" id="OJJ48721.1"/>
    </source>
</evidence>
<dbReference type="GeneID" id="34615569"/>
<dbReference type="VEuPathDB" id="FungiDB:ASPZODRAFT_62802"/>
<reference evidence="7" key="1">
    <citation type="journal article" date="2017" name="Genome Biol.">
        <title>Comparative genomics reveals high biological diversity and specific adaptations in the industrially and medically important fungal genus Aspergillus.</title>
        <authorList>
            <person name="de Vries R.P."/>
            <person name="Riley R."/>
            <person name="Wiebenga A."/>
            <person name="Aguilar-Osorio G."/>
            <person name="Amillis S."/>
            <person name="Uchima C.A."/>
            <person name="Anderluh G."/>
            <person name="Asadollahi M."/>
            <person name="Askin M."/>
            <person name="Barry K."/>
            <person name="Battaglia E."/>
            <person name="Bayram O."/>
            <person name="Benocci T."/>
            <person name="Braus-Stromeyer S.A."/>
            <person name="Caldana C."/>
            <person name="Canovas D."/>
            <person name="Cerqueira G.C."/>
            <person name="Chen F."/>
            <person name="Chen W."/>
            <person name="Choi C."/>
            <person name="Clum A."/>
            <person name="Dos Santos R.A."/>
            <person name="Damasio A.R."/>
            <person name="Diallinas G."/>
            <person name="Emri T."/>
            <person name="Fekete E."/>
            <person name="Flipphi M."/>
            <person name="Freyberg S."/>
            <person name="Gallo A."/>
            <person name="Gournas C."/>
            <person name="Habgood R."/>
            <person name="Hainaut M."/>
            <person name="Harispe M.L."/>
            <person name="Henrissat B."/>
            <person name="Hilden K.S."/>
            <person name="Hope R."/>
            <person name="Hossain A."/>
            <person name="Karabika E."/>
            <person name="Karaffa L."/>
            <person name="Karanyi Z."/>
            <person name="Krasevec N."/>
            <person name="Kuo A."/>
            <person name="Kusch H."/>
            <person name="LaButti K."/>
            <person name="Lagendijk E.L."/>
            <person name="Lapidus A."/>
            <person name="Levasseur A."/>
            <person name="Lindquist E."/>
            <person name="Lipzen A."/>
            <person name="Logrieco A.F."/>
            <person name="MacCabe A."/>
            <person name="Maekelae M.R."/>
            <person name="Malavazi I."/>
            <person name="Melin P."/>
            <person name="Meyer V."/>
            <person name="Mielnichuk N."/>
            <person name="Miskei M."/>
            <person name="Molnar A.P."/>
            <person name="Mule G."/>
            <person name="Ngan C.Y."/>
            <person name="Orejas M."/>
            <person name="Orosz E."/>
            <person name="Ouedraogo J.P."/>
            <person name="Overkamp K.M."/>
            <person name="Park H.-S."/>
            <person name="Perrone G."/>
            <person name="Piumi F."/>
            <person name="Punt P.J."/>
            <person name="Ram A.F."/>
            <person name="Ramon A."/>
            <person name="Rauscher S."/>
            <person name="Record E."/>
            <person name="Riano-Pachon D.M."/>
            <person name="Robert V."/>
            <person name="Roehrig J."/>
            <person name="Ruller R."/>
            <person name="Salamov A."/>
            <person name="Salih N.S."/>
            <person name="Samson R.A."/>
            <person name="Sandor E."/>
            <person name="Sanguinetti M."/>
            <person name="Schuetze T."/>
            <person name="Sepcic K."/>
            <person name="Shelest E."/>
            <person name="Sherlock G."/>
            <person name="Sophianopoulou V."/>
            <person name="Squina F.M."/>
            <person name="Sun H."/>
            <person name="Susca A."/>
            <person name="Todd R.B."/>
            <person name="Tsang A."/>
            <person name="Unkles S.E."/>
            <person name="van de Wiele N."/>
            <person name="van Rossen-Uffink D."/>
            <person name="Oliveira J.V."/>
            <person name="Vesth T.C."/>
            <person name="Visser J."/>
            <person name="Yu J.-H."/>
            <person name="Zhou M."/>
            <person name="Andersen M.R."/>
            <person name="Archer D.B."/>
            <person name="Baker S.E."/>
            <person name="Benoit I."/>
            <person name="Brakhage A.A."/>
            <person name="Braus G.H."/>
            <person name="Fischer R."/>
            <person name="Frisvad J.C."/>
            <person name="Goldman G.H."/>
            <person name="Houbraken J."/>
            <person name="Oakley B."/>
            <person name="Pocsi I."/>
            <person name="Scazzocchio C."/>
            <person name="Seiboth B."/>
            <person name="vanKuyk P.A."/>
            <person name="Wortman J."/>
            <person name="Dyer P.S."/>
            <person name="Grigoriev I.V."/>
        </authorList>
    </citation>
    <scope>NUCLEOTIDE SEQUENCE [LARGE SCALE GENOMIC DNA]</scope>
    <source>
        <strain evidence="7">CBS 506.65</strain>
    </source>
</reference>
<dbReference type="InterPro" id="IPR024119">
    <property type="entry name" value="TF_DEAF-1"/>
</dbReference>
<organism evidence="6 7">
    <name type="scientific">Penicilliopsis zonata CBS 506.65</name>
    <dbReference type="NCBI Taxonomy" id="1073090"/>
    <lineage>
        <taxon>Eukaryota</taxon>
        <taxon>Fungi</taxon>
        <taxon>Dikarya</taxon>
        <taxon>Ascomycota</taxon>
        <taxon>Pezizomycotina</taxon>
        <taxon>Eurotiomycetes</taxon>
        <taxon>Eurotiomycetidae</taxon>
        <taxon>Eurotiales</taxon>
        <taxon>Aspergillaceae</taxon>
        <taxon>Penicilliopsis</taxon>
    </lineage>
</organism>
<dbReference type="InterPro" id="IPR002893">
    <property type="entry name" value="Znf_MYND"/>
</dbReference>
<dbReference type="PANTHER" id="PTHR10237:SF15">
    <property type="entry name" value="LD37257P"/>
    <property type="match status" value="1"/>
</dbReference>
<evidence type="ECO:0000256" key="2">
    <source>
        <dbReference type="ARBA" id="ARBA00022771"/>
    </source>
</evidence>